<gene>
    <name evidence="7" type="ORF">ODALV1_LOCUS27273</name>
</gene>
<keyword evidence="1" id="KW-0732">Signal</keyword>
<protein>
    <recommendedName>
        <fullName evidence="6">Ig-like domain-containing protein</fullName>
    </recommendedName>
</protein>
<organism evidence="7 8">
    <name type="scientific">Orchesella dallaii</name>
    <dbReference type="NCBI Taxonomy" id="48710"/>
    <lineage>
        <taxon>Eukaryota</taxon>
        <taxon>Metazoa</taxon>
        <taxon>Ecdysozoa</taxon>
        <taxon>Arthropoda</taxon>
        <taxon>Hexapoda</taxon>
        <taxon>Collembola</taxon>
        <taxon>Entomobryomorpha</taxon>
        <taxon>Entomobryoidea</taxon>
        <taxon>Orchesellidae</taxon>
        <taxon>Orchesellinae</taxon>
        <taxon>Orchesella</taxon>
    </lineage>
</organism>
<dbReference type="InterPro" id="IPR003599">
    <property type="entry name" value="Ig_sub"/>
</dbReference>
<evidence type="ECO:0000256" key="4">
    <source>
        <dbReference type="ARBA" id="ARBA00023319"/>
    </source>
</evidence>
<feature type="compositionally biased region" description="Basic and acidic residues" evidence="5">
    <location>
        <begin position="341"/>
        <end position="353"/>
    </location>
</feature>
<feature type="compositionally biased region" description="Low complexity" evidence="5">
    <location>
        <begin position="324"/>
        <end position="337"/>
    </location>
</feature>
<sequence>MPRFVGPVVNVTVPLGREAILSCSVESLGSYKVAWVRVDTQTILTIHTHVITRSHRIGLSHTDSWTWNLHIKNVKESDRGFYMCQINTDPMMSQNGYLQVVVPPDILDYPTSTDMVVREGANVTLQCAVTGFPKPTVTWQREDKNKITYGEHLVDTVEGDILNLTKVNRLHMGAYLCIANNGIPPKVSRRILIIVHFPPMIWVPNQLVGAMEGDDVVLECHSEAYPKSINYWTKLNGDIIVSGEKYEPILVDNTYKVTMRLTIRGVSPSDYGTYVCLSKNSLGETDGQIKLYPLIPSTVAAKATTLPSSISAVSPDKGSSRRLNSSAANKTKSNSSKTSHRRESQQSETEIRSHSPNSVLRPQDYGSSIRTCLPSTFLVVGLAIYNTVTSVNSILYSAQIGKSV</sequence>
<keyword evidence="3" id="KW-1015">Disulfide bond</keyword>
<feature type="domain" description="Ig-like" evidence="6">
    <location>
        <begin position="198"/>
        <end position="292"/>
    </location>
</feature>
<dbReference type="EMBL" id="CAXLJM020000122">
    <property type="protein sequence ID" value="CAL8138226.1"/>
    <property type="molecule type" value="Genomic_DNA"/>
</dbReference>
<proteinExistence type="predicted"/>
<evidence type="ECO:0000256" key="3">
    <source>
        <dbReference type="ARBA" id="ARBA00023157"/>
    </source>
</evidence>
<dbReference type="InterPro" id="IPR036179">
    <property type="entry name" value="Ig-like_dom_sf"/>
</dbReference>
<evidence type="ECO:0000256" key="2">
    <source>
        <dbReference type="ARBA" id="ARBA00022737"/>
    </source>
</evidence>
<dbReference type="PROSITE" id="PS50835">
    <property type="entry name" value="IG_LIKE"/>
    <property type="match status" value="3"/>
</dbReference>
<evidence type="ECO:0000259" key="6">
    <source>
        <dbReference type="PROSITE" id="PS50835"/>
    </source>
</evidence>
<dbReference type="Pfam" id="PF13927">
    <property type="entry name" value="Ig_3"/>
    <property type="match status" value="2"/>
</dbReference>
<accession>A0ABP1RXD1</accession>
<feature type="domain" description="Ig-like" evidence="6">
    <location>
        <begin position="2"/>
        <end position="99"/>
    </location>
</feature>
<dbReference type="InterPro" id="IPR003598">
    <property type="entry name" value="Ig_sub2"/>
</dbReference>
<evidence type="ECO:0000256" key="1">
    <source>
        <dbReference type="ARBA" id="ARBA00022729"/>
    </source>
</evidence>
<evidence type="ECO:0000256" key="5">
    <source>
        <dbReference type="SAM" id="MobiDB-lite"/>
    </source>
</evidence>
<dbReference type="SUPFAM" id="SSF48726">
    <property type="entry name" value="Immunoglobulin"/>
    <property type="match status" value="3"/>
</dbReference>
<keyword evidence="2" id="KW-0677">Repeat</keyword>
<feature type="region of interest" description="Disordered" evidence="5">
    <location>
        <begin position="309"/>
        <end position="360"/>
    </location>
</feature>
<reference evidence="7 8" key="1">
    <citation type="submission" date="2024-08" db="EMBL/GenBank/DDBJ databases">
        <authorList>
            <person name="Cucini C."/>
            <person name="Frati F."/>
        </authorList>
    </citation>
    <scope>NUCLEOTIDE SEQUENCE [LARGE SCALE GENOMIC DNA]</scope>
</reference>
<feature type="domain" description="Ig-like" evidence="6">
    <location>
        <begin position="104"/>
        <end position="188"/>
    </location>
</feature>
<dbReference type="PANTHER" id="PTHR12231">
    <property type="entry name" value="CTX-RELATED TYPE I TRANSMEMBRANE PROTEIN"/>
    <property type="match status" value="1"/>
</dbReference>
<dbReference type="InterPro" id="IPR013783">
    <property type="entry name" value="Ig-like_fold"/>
</dbReference>
<dbReference type="PANTHER" id="PTHR12231:SF253">
    <property type="entry name" value="DPR-INTERACTING PROTEIN ETA, ISOFORM B-RELATED"/>
    <property type="match status" value="1"/>
</dbReference>
<keyword evidence="8" id="KW-1185">Reference proteome</keyword>
<keyword evidence="4" id="KW-0393">Immunoglobulin domain</keyword>
<dbReference type="SMART" id="SM00408">
    <property type="entry name" value="IGc2"/>
    <property type="match status" value="3"/>
</dbReference>
<dbReference type="SMART" id="SM00409">
    <property type="entry name" value="IG"/>
    <property type="match status" value="3"/>
</dbReference>
<evidence type="ECO:0000313" key="8">
    <source>
        <dbReference type="Proteomes" id="UP001642540"/>
    </source>
</evidence>
<dbReference type="InterPro" id="IPR051170">
    <property type="entry name" value="Neural/epithelial_adhesion"/>
</dbReference>
<dbReference type="Gene3D" id="2.60.40.10">
    <property type="entry name" value="Immunoglobulins"/>
    <property type="match status" value="3"/>
</dbReference>
<dbReference type="InterPro" id="IPR007110">
    <property type="entry name" value="Ig-like_dom"/>
</dbReference>
<evidence type="ECO:0000313" key="7">
    <source>
        <dbReference type="EMBL" id="CAL8138226.1"/>
    </source>
</evidence>
<comment type="caution">
    <text evidence="7">The sequence shown here is derived from an EMBL/GenBank/DDBJ whole genome shotgun (WGS) entry which is preliminary data.</text>
</comment>
<dbReference type="Proteomes" id="UP001642540">
    <property type="component" value="Unassembled WGS sequence"/>
</dbReference>
<dbReference type="Pfam" id="PF07686">
    <property type="entry name" value="V-set"/>
    <property type="match status" value="1"/>
</dbReference>
<name>A0ABP1RXD1_9HEXA</name>
<dbReference type="InterPro" id="IPR013106">
    <property type="entry name" value="Ig_V-set"/>
</dbReference>